<name>D1NZ55_9GAMM</name>
<protein>
    <submittedName>
        <fullName evidence="1">Uncharacterized protein</fullName>
    </submittedName>
</protein>
<dbReference type="Proteomes" id="UP000005512">
    <property type="component" value="Unassembled WGS sequence"/>
</dbReference>
<dbReference type="HOGENOM" id="CLU_3046906_0_0_6"/>
<accession>D1NZ55</accession>
<sequence>MNVKGIYNRLDLLLLCLINLFFRKNYNVDFKYRLYKNNFIIKFIHILVGKLILK</sequence>
<reference evidence="1" key="1">
    <citation type="submission" date="2009-12" db="EMBL/GenBank/DDBJ databases">
        <authorList>
            <person name="Weinstock G."/>
            <person name="Sodergren E."/>
            <person name="Clifton S."/>
            <person name="Fulton L."/>
            <person name="Fulton B."/>
            <person name="Courtney L."/>
            <person name="Fronick C."/>
            <person name="Harrison M."/>
            <person name="Strong C."/>
            <person name="Farmer C."/>
            <person name="Delahaunty K."/>
            <person name="Markovic C."/>
            <person name="Hall O."/>
            <person name="Minx P."/>
            <person name="Tomlinson C."/>
            <person name="Mitreva M."/>
            <person name="Nelson J."/>
            <person name="Hou S."/>
            <person name="Wollam A."/>
            <person name="Pepin K.H."/>
            <person name="Johnson M."/>
            <person name="Bhonagiri V."/>
            <person name="Nash W.E."/>
            <person name="Warren W."/>
            <person name="Chinwalla A."/>
            <person name="Mardis E.R."/>
            <person name="Wilson R.K."/>
        </authorList>
    </citation>
    <scope>NUCLEOTIDE SEQUENCE [LARGE SCALE GENOMIC DNA]</scope>
    <source>
        <strain evidence="1">DSM 4541</strain>
    </source>
</reference>
<dbReference type="AlphaFoldDB" id="D1NZ55"/>
<comment type="caution">
    <text evidence="1">The sequence shown here is derived from an EMBL/GenBank/DDBJ whole genome shotgun (WGS) entry which is preliminary data.</text>
</comment>
<gene>
    <name evidence="1" type="ORF">PROVRUST_05025</name>
</gene>
<keyword evidence="2" id="KW-1185">Reference proteome</keyword>
<organism evidence="1 2">
    <name type="scientific">Providencia rustigianii DSM 4541</name>
    <dbReference type="NCBI Taxonomy" id="500637"/>
    <lineage>
        <taxon>Bacteria</taxon>
        <taxon>Pseudomonadati</taxon>
        <taxon>Pseudomonadota</taxon>
        <taxon>Gammaproteobacteria</taxon>
        <taxon>Enterobacterales</taxon>
        <taxon>Morganellaceae</taxon>
        <taxon>Providencia</taxon>
    </lineage>
</organism>
<dbReference type="EMBL" id="ABXV02000011">
    <property type="protein sequence ID" value="EFB73753.1"/>
    <property type="molecule type" value="Genomic_DNA"/>
</dbReference>
<evidence type="ECO:0000313" key="2">
    <source>
        <dbReference type="Proteomes" id="UP000005512"/>
    </source>
</evidence>
<proteinExistence type="predicted"/>
<evidence type="ECO:0000313" key="1">
    <source>
        <dbReference type="EMBL" id="EFB73753.1"/>
    </source>
</evidence>